<evidence type="ECO:0000256" key="1">
    <source>
        <dbReference type="SAM" id="Phobius"/>
    </source>
</evidence>
<keyword evidence="3" id="KW-1185">Reference proteome</keyword>
<keyword evidence="1" id="KW-1133">Transmembrane helix</keyword>
<sequence length="135" mass="15995">MNLVTKILTKKNIQSYFLYLCIIVLICIFKSEIWSFIKNVLKELFLAFVESVNYIGIDNISFVLNFMFLCLLLMFICWFYGTYQVLRVSLYLVPLFIAILYIFGIELSLDSFNSYFLIFIVILNGLLWAYNQELK</sequence>
<keyword evidence="1" id="KW-0472">Membrane</keyword>
<feature type="transmembrane region" description="Helical" evidence="1">
    <location>
        <begin position="88"/>
        <end position="106"/>
    </location>
</feature>
<evidence type="ECO:0000313" key="2">
    <source>
        <dbReference type="EMBL" id="TBR79551.1"/>
    </source>
</evidence>
<feature type="transmembrane region" description="Helical" evidence="1">
    <location>
        <begin position="112"/>
        <end position="130"/>
    </location>
</feature>
<name>A0A4Q9JV63_9BACT</name>
<dbReference type="Proteomes" id="UP000292583">
    <property type="component" value="Unassembled WGS sequence"/>
</dbReference>
<proteinExistence type="predicted"/>
<organism evidence="2 3">
    <name type="scientific">Campylobacter novaezeelandiae</name>
    <dbReference type="NCBI Taxonomy" id="2267891"/>
    <lineage>
        <taxon>Bacteria</taxon>
        <taxon>Pseudomonadati</taxon>
        <taxon>Campylobacterota</taxon>
        <taxon>Epsilonproteobacteria</taxon>
        <taxon>Campylobacterales</taxon>
        <taxon>Campylobacteraceae</taxon>
        <taxon>Campylobacter</taxon>
    </lineage>
</organism>
<reference evidence="2 3" key="1">
    <citation type="submission" date="2018-07" db="EMBL/GenBank/DDBJ databases">
        <title>Campylobacter zealandensis sp. nov., isolated from birds and water in New Zealand.</title>
        <authorList>
            <person name="Wilkinson D.A."/>
            <person name="Biggs P.J."/>
            <person name="French N.P."/>
            <person name="Midwinter A.C."/>
        </authorList>
    </citation>
    <scope>NUCLEOTIDE SEQUENCE [LARGE SCALE GENOMIC DNA]</scope>
    <source>
        <strain evidence="2 3">B423b</strain>
    </source>
</reference>
<comment type="caution">
    <text evidence="2">The sequence shown here is derived from an EMBL/GenBank/DDBJ whole genome shotgun (WGS) entry which is preliminary data.</text>
</comment>
<accession>A0A4Q9JV63</accession>
<dbReference type="RefSeq" id="WP_131186859.1">
    <property type="nucleotide sequence ID" value="NZ_CP076659.1"/>
</dbReference>
<dbReference type="AlphaFoldDB" id="A0A4Q9JV63"/>
<feature type="transmembrane region" description="Helical" evidence="1">
    <location>
        <begin position="16"/>
        <end position="37"/>
    </location>
</feature>
<protein>
    <submittedName>
        <fullName evidence="2">PTS mannitol transporter subunit IIABC</fullName>
    </submittedName>
</protein>
<keyword evidence="1" id="KW-0812">Transmembrane</keyword>
<dbReference type="OrthoDB" id="9910462at2"/>
<feature type="transmembrane region" description="Helical" evidence="1">
    <location>
        <begin position="57"/>
        <end position="81"/>
    </location>
</feature>
<gene>
    <name evidence="2" type="ORF">DU473_07100</name>
</gene>
<dbReference type="EMBL" id="QPGR01000015">
    <property type="protein sequence ID" value="TBR79551.1"/>
    <property type="molecule type" value="Genomic_DNA"/>
</dbReference>
<evidence type="ECO:0000313" key="3">
    <source>
        <dbReference type="Proteomes" id="UP000292583"/>
    </source>
</evidence>